<evidence type="ECO:0000313" key="1">
    <source>
        <dbReference type="EMBL" id="GHA07937.1"/>
    </source>
</evidence>
<dbReference type="RefSeq" id="WP_189543127.1">
    <property type="nucleotide sequence ID" value="NZ_BMZD01000013.1"/>
</dbReference>
<reference evidence="1" key="2">
    <citation type="submission" date="2020-09" db="EMBL/GenBank/DDBJ databases">
        <authorList>
            <person name="Sun Q."/>
            <person name="Kim S."/>
        </authorList>
    </citation>
    <scope>NUCLEOTIDE SEQUENCE</scope>
    <source>
        <strain evidence="1">KCTC 32422</strain>
    </source>
</reference>
<comment type="caution">
    <text evidence="1">The sequence shown here is derived from an EMBL/GenBank/DDBJ whole genome shotgun (WGS) entry which is preliminary data.</text>
</comment>
<protein>
    <submittedName>
        <fullName evidence="1">Uncharacterized protein</fullName>
    </submittedName>
</protein>
<keyword evidence="2" id="KW-1185">Reference proteome</keyword>
<dbReference type="Proteomes" id="UP000634139">
    <property type="component" value="Unassembled WGS sequence"/>
</dbReference>
<gene>
    <name evidence="1" type="ORF">GCM10011617_30650</name>
</gene>
<dbReference type="AlphaFoldDB" id="A0A918RPH4"/>
<sequence length="380" mass="38921">MDAMNRLGATGWMTAVAALVAAVVPLPGRAAAQDGGTPLGASASGQTVLGADVGRIEARLLTGVAVKQTARRIVDATGTDFSSLTMVVLPVPKEAQDSASTVGGMGWDVLQGADQLPVVEDMVRVRDRLGRFAGRYAGIVATGTKACRANVQGELIEKGEIDSLGSITNVLNAATPLLNLFKQDFVYQGLNTRVRDGMLVTAVRGEIAARRKSAPASAVTGGAETLRAAIETLGDQLKALPPQASCGDGDGGAEAGRARLAAEFEGFLGELSGPGSQGGSSLIEAAEDQLRRYGPRPATLVLAIDADGASLVKRSNLGTMFGAESTTVSSGIVVSYEFYEPQSGGIGSLKAAGVLSCVSGAVGIRAMHTADKIRNRATCY</sequence>
<dbReference type="EMBL" id="BMZD01000013">
    <property type="protein sequence ID" value="GHA07937.1"/>
    <property type="molecule type" value="Genomic_DNA"/>
</dbReference>
<organism evidence="1 2">
    <name type="scientific">Novosphingobium arvoryzae</name>
    <dbReference type="NCBI Taxonomy" id="1256514"/>
    <lineage>
        <taxon>Bacteria</taxon>
        <taxon>Pseudomonadati</taxon>
        <taxon>Pseudomonadota</taxon>
        <taxon>Alphaproteobacteria</taxon>
        <taxon>Sphingomonadales</taxon>
        <taxon>Sphingomonadaceae</taxon>
        <taxon>Novosphingobium</taxon>
    </lineage>
</organism>
<accession>A0A918RPH4</accession>
<name>A0A918RPH4_9SPHN</name>
<evidence type="ECO:0000313" key="2">
    <source>
        <dbReference type="Proteomes" id="UP000634139"/>
    </source>
</evidence>
<reference evidence="1" key="1">
    <citation type="journal article" date="2014" name="Int. J. Syst. Evol. Microbiol.">
        <title>Complete genome sequence of Corynebacterium casei LMG S-19264T (=DSM 44701T), isolated from a smear-ripened cheese.</title>
        <authorList>
            <consortium name="US DOE Joint Genome Institute (JGI-PGF)"/>
            <person name="Walter F."/>
            <person name="Albersmeier A."/>
            <person name="Kalinowski J."/>
            <person name="Ruckert C."/>
        </authorList>
    </citation>
    <scope>NUCLEOTIDE SEQUENCE</scope>
    <source>
        <strain evidence="1">KCTC 32422</strain>
    </source>
</reference>
<proteinExistence type="predicted"/>